<organism evidence="3 4">
    <name type="scientific">Salinithrix halophila</name>
    <dbReference type="NCBI Taxonomy" id="1485204"/>
    <lineage>
        <taxon>Bacteria</taxon>
        <taxon>Bacillati</taxon>
        <taxon>Bacillota</taxon>
        <taxon>Bacilli</taxon>
        <taxon>Bacillales</taxon>
        <taxon>Thermoactinomycetaceae</taxon>
        <taxon>Salinithrix</taxon>
    </lineage>
</organism>
<sequence length="378" mass="43723">MKPVTFIHTADLHLDLPVRGWKGSEEQLLTRRDDYRRTFRRIVDLAGSREADFLLIAGDFLEHETVRRSTVEWVIDTLERIPSTQVLIAPGNHDPLQENSFYRTVQWPENVHIFSGEWEERYYPEFGLRVFGRGFTQYEEREVSLPHPSGAPDERRMMLVHGTFNSRSENCPYYPLTEESLAPLEMDYIALGHIHRPSSHYLKNQRKTCVRYPGSPEALQWKETGERTVTLGRFDEQGLQLEMVSIQSRCYEKDEIDLTGCGTEEEVLNRILDRYPAGDARKACRKVLLKGRRPSDLPISPEWLTLHLSKENFFYVDIVDQTVPDYQVDQLAATEGLTGSFVRRMQRRLEEASPEGRDVLERALSKGLDALLTPGVNR</sequence>
<dbReference type="InterPro" id="IPR004843">
    <property type="entry name" value="Calcineurin-like_PHP"/>
</dbReference>
<comment type="caution">
    <text evidence="3">The sequence shown here is derived from an EMBL/GenBank/DDBJ whole genome shotgun (WGS) entry which is preliminary data.</text>
</comment>
<keyword evidence="1" id="KW-0378">Hydrolase</keyword>
<dbReference type="Proteomes" id="UP001595843">
    <property type="component" value="Unassembled WGS sequence"/>
</dbReference>
<dbReference type="InterPro" id="IPR050535">
    <property type="entry name" value="DNA_Repair-Maintenance_Comp"/>
</dbReference>
<dbReference type="SUPFAM" id="SSF56300">
    <property type="entry name" value="Metallo-dependent phosphatases"/>
    <property type="match status" value="1"/>
</dbReference>
<keyword evidence="3" id="KW-0540">Nuclease</keyword>
<dbReference type="PANTHER" id="PTHR30337">
    <property type="entry name" value="COMPONENT OF ATP-DEPENDENT DSDNA EXONUCLEASE"/>
    <property type="match status" value="1"/>
</dbReference>
<evidence type="ECO:0000256" key="1">
    <source>
        <dbReference type="ARBA" id="ARBA00022801"/>
    </source>
</evidence>
<feature type="domain" description="Calcineurin-like phosphoesterase" evidence="2">
    <location>
        <begin position="5"/>
        <end position="197"/>
    </location>
</feature>
<keyword evidence="3" id="KW-0269">Exonuclease</keyword>
<gene>
    <name evidence="3" type="ORF">ACFOUO_08665</name>
</gene>
<keyword evidence="4" id="KW-1185">Reference proteome</keyword>
<dbReference type="InterPro" id="IPR029052">
    <property type="entry name" value="Metallo-depent_PP-like"/>
</dbReference>
<evidence type="ECO:0000313" key="3">
    <source>
        <dbReference type="EMBL" id="MFC4076882.1"/>
    </source>
</evidence>
<dbReference type="PANTHER" id="PTHR30337:SF7">
    <property type="entry name" value="PHOSPHOESTERASE"/>
    <property type="match status" value="1"/>
</dbReference>
<accession>A0ABV8JG89</accession>
<dbReference type="GO" id="GO:0004527">
    <property type="term" value="F:exonuclease activity"/>
    <property type="evidence" value="ECO:0007669"/>
    <property type="project" value="UniProtKB-KW"/>
</dbReference>
<dbReference type="Pfam" id="PF00149">
    <property type="entry name" value="Metallophos"/>
    <property type="match status" value="1"/>
</dbReference>
<evidence type="ECO:0000259" key="2">
    <source>
        <dbReference type="Pfam" id="PF00149"/>
    </source>
</evidence>
<proteinExistence type="predicted"/>
<name>A0ABV8JG89_9BACL</name>
<dbReference type="InterPro" id="IPR041796">
    <property type="entry name" value="Mre11_N"/>
</dbReference>
<protein>
    <submittedName>
        <fullName evidence="3">Exonuclease SbcCD subunit D</fullName>
    </submittedName>
</protein>
<evidence type="ECO:0000313" key="4">
    <source>
        <dbReference type="Proteomes" id="UP001595843"/>
    </source>
</evidence>
<dbReference type="Gene3D" id="3.60.21.10">
    <property type="match status" value="1"/>
</dbReference>
<dbReference type="CDD" id="cd00840">
    <property type="entry name" value="MPP_Mre11_N"/>
    <property type="match status" value="1"/>
</dbReference>
<reference evidence="4" key="1">
    <citation type="journal article" date="2019" name="Int. J. Syst. Evol. Microbiol.">
        <title>The Global Catalogue of Microorganisms (GCM) 10K type strain sequencing project: providing services to taxonomists for standard genome sequencing and annotation.</title>
        <authorList>
            <consortium name="The Broad Institute Genomics Platform"/>
            <consortium name="The Broad Institute Genome Sequencing Center for Infectious Disease"/>
            <person name="Wu L."/>
            <person name="Ma J."/>
        </authorList>
    </citation>
    <scope>NUCLEOTIDE SEQUENCE [LARGE SCALE GENOMIC DNA]</scope>
    <source>
        <strain evidence="4">IBRC-M 10813</strain>
    </source>
</reference>
<dbReference type="EMBL" id="JBHSAP010000009">
    <property type="protein sequence ID" value="MFC4076882.1"/>
    <property type="molecule type" value="Genomic_DNA"/>
</dbReference>
<dbReference type="RefSeq" id="WP_380704220.1">
    <property type="nucleotide sequence ID" value="NZ_JBHSAP010000009.1"/>
</dbReference>